<gene>
    <name evidence="1" type="ORF">LCGC14_2701790</name>
</gene>
<name>A0A0F9A349_9ZZZZ</name>
<sequence length="256" mass="27251">DNMSMGMKYISSDKDTQYNLTLAQNAIENETLDMPSDWQTAGIYKCQITEMMLQCTQGGLDLELIFWRTAGYDDSDMDEAKIINRISLTEGTDGATQIAGANQYYYKNPLGQSVEYINEDHSGKIYVSLVNRDVTVKKTAAEGTIQLTAGTAGSQFTSVTVGGVTVTSGAVAFNTSINQTMADLETNIDAFTGTSGFTSDTTTDTTTITAVDVLGEVGNGEVIATVLTGDFATTIVNMAGALGDIVLTLGCTPYFS</sequence>
<organism evidence="1">
    <name type="scientific">marine sediment metagenome</name>
    <dbReference type="NCBI Taxonomy" id="412755"/>
    <lineage>
        <taxon>unclassified sequences</taxon>
        <taxon>metagenomes</taxon>
        <taxon>ecological metagenomes</taxon>
    </lineage>
</organism>
<dbReference type="AlphaFoldDB" id="A0A0F9A349"/>
<comment type="caution">
    <text evidence="1">The sequence shown here is derived from an EMBL/GenBank/DDBJ whole genome shotgun (WGS) entry which is preliminary data.</text>
</comment>
<feature type="non-terminal residue" evidence="1">
    <location>
        <position position="1"/>
    </location>
</feature>
<accession>A0A0F9A349</accession>
<protein>
    <submittedName>
        <fullName evidence="1">Uncharacterized protein</fullName>
    </submittedName>
</protein>
<dbReference type="EMBL" id="LAZR01048165">
    <property type="protein sequence ID" value="KKK92550.1"/>
    <property type="molecule type" value="Genomic_DNA"/>
</dbReference>
<evidence type="ECO:0000313" key="1">
    <source>
        <dbReference type="EMBL" id="KKK92550.1"/>
    </source>
</evidence>
<proteinExistence type="predicted"/>
<reference evidence="1" key="1">
    <citation type="journal article" date="2015" name="Nature">
        <title>Complex archaea that bridge the gap between prokaryotes and eukaryotes.</title>
        <authorList>
            <person name="Spang A."/>
            <person name="Saw J.H."/>
            <person name="Jorgensen S.L."/>
            <person name="Zaremba-Niedzwiedzka K."/>
            <person name="Martijn J."/>
            <person name="Lind A.E."/>
            <person name="van Eijk R."/>
            <person name="Schleper C."/>
            <person name="Guy L."/>
            <person name="Ettema T.J."/>
        </authorList>
    </citation>
    <scope>NUCLEOTIDE SEQUENCE</scope>
</reference>